<dbReference type="Pfam" id="PF23598">
    <property type="entry name" value="LRR_14"/>
    <property type="match status" value="1"/>
</dbReference>
<evidence type="ECO:0000259" key="10">
    <source>
        <dbReference type="Pfam" id="PF23598"/>
    </source>
</evidence>
<evidence type="ECO:0000256" key="4">
    <source>
        <dbReference type="ARBA" id="ARBA00022722"/>
    </source>
</evidence>
<feature type="region of interest" description="Disordered" evidence="8">
    <location>
        <begin position="445"/>
        <end position="474"/>
    </location>
</feature>
<organism evidence="11 12">
    <name type="scientific">Ictalurus punctatus</name>
    <name type="common">Channel catfish</name>
    <name type="synonym">Silurus punctatus</name>
    <dbReference type="NCBI Taxonomy" id="7998"/>
    <lineage>
        <taxon>Eukaryota</taxon>
        <taxon>Metazoa</taxon>
        <taxon>Chordata</taxon>
        <taxon>Craniata</taxon>
        <taxon>Vertebrata</taxon>
        <taxon>Euteleostomi</taxon>
        <taxon>Actinopterygii</taxon>
        <taxon>Neopterygii</taxon>
        <taxon>Teleostei</taxon>
        <taxon>Ostariophysi</taxon>
        <taxon>Siluriformes</taxon>
        <taxon>Ictaluridae</taxon>
        <taxon>Ictalurus</taxon>
    </lineage>
</organism>
<dbReference type="Gene3D" id="3.80.10.10">
    <property type="entry name" value="Ribonuclease Inhibitor"/>
    <property type="match status" value="1"/>
</dbReference>
<keyword evidence="5" id="KW-0677">Repeat</keyword>
<dbReference type="PROSITE" id="PS51450">
    <property type="entry name" value="LRR"/>
    <property type="match status" value="2"/>
</dbReference>
<sequence length="474" mass="53797">MLPVFLLGEIAESIPAQVQEEGTERRNEWSDHGNALPWNNGLPSSHLSFLPAETPIVPYKIINSFPSRPRRSIPKARISDVLRDDPRYTVQPPNFLLEFLKPTQSESEPDQTSQSQKKVVQYLSGYNYRKLVDHLLSELHDGQQREVASQILSCEQLPQLERRIPQRQIICVVLSFQGSCRSHSPSLAPVSPSERAVVECLKKGGATLNLKAHFIDQLPDLSLLISTICYLNLSFNDFSLFPVEVCELTKLEVLKLRDNPIEEIPAEIQKLINLKMLVVSFCKLTALPSKLYQLPSLQHLDVSHNLIGQLSNSISNLRSLRYLNIEGNQLAALPAGLLRLLLSQLKLDRSYTHSRLSKQDTHTQQEQSRGPREETEVPCPLAPGEQVYLRVLRMKWNEPRREGPYKVVRATPKAVQVEGSTSWYHLNHCTRVPKIKPRRLEVQVVEEEGGQAADTSEESQEDTREGLKIRVKKD</sequence>
<dbReference type="AlphaFoldDB" id="A0A979EWS3"/>
<dbReference type="SMART" id="SM00369">
    <property type="entry name" value="LRR_TYP"/>
    <property type="match status" value="4"/>
</dbReference>
<evidence type="ECO:0000256" key="3">
    <source>
        <dbReference type="ARBA" id="ARBA00022695"/>
    </source>
</evidence>
<dbReference type="CTD" id="220416"/>
<evidence type="ECO:0000256" key="8">
    <source>
        <dbReference type="SAM" id="MobiDB-lite"/>
    </source>
</evidence>
<keyword evidence="6" id="KW-0255">Endonuclease</keyword>
<dbReference type="InterPro" id="IPR032675">
    <property type="entry name" value="LRR_dom_sf"/>
</dbReference>
<proteinExistence type="predicted"/>
<dbReference type="Gene3D" id="2.30.30.850">
    <property type="match status" value="1"/>
</dbReference>
<keyword evidence="4" id="KW-0540">Nuclease</keyword>
<dbReference type="GO" id="GO:0016779">
    <property type="term" value="F:nucleotidyltransferase activity"/>
    <property type="evidence" value="ECO:0007669"/>
    <property type="project" value="UniProtKB-KW"/>
</dbReference>
<keyword evidence="1" id="KW-0433">Leucine-rich repeat</keyword>
<keyword evidence="11" id="KW-1185">Reference proteome</keyword>
<accession>A0A979EWS3</accession>
<feature type="compositionally biased region" description="Acidic residues" evidence="8">
    <location>
        <begin position="445"/>
        <end position="460"/>
    </location>
</feature>
<evidence type="ECO:0000256" key="2">
    <source>
        <dbReference type="ARBA" id="ARBA00022679"/>
    </source>
</evidence>
<dbReference type="Proteomes" id="UP000221080">
    <property type="component" value="Chromosome 6"/>
</dbReference>
<name>A0A979EWS3_ICTPU</name>
<evidence type="ECO:0000256" key="7">
    <source>
        <dbReference type="ARBA" id="ARBA00022801"/>
    </source>
</evidence>
<dbReference type="GeneID" id="108266668"/>
<dbReference type="PANTHER" id="PTHR48051:SF46">
    <property type="entry name" value="LEUCINE RICH REPEAT-CONTAINING DOMAIN PROTEIN"/>
    <property type="match status" value="1"/>
</dbReference>
<evidence type="ECO:0000256" key="6">
    <source>
        <dbReference type="ARBA" id="ARBA00022759"/>
    </source>
</evidence>
<dbReference type="InterPro" id="IPR050216">
    <property type="entry name" value="LRR_domain-containing"/>
</dbReference>
<feature type="compositionally biased region" description="Basic and acidic residues" evidence="8">
    <location>
        <begin position="353"/>
        <end position="375"/>
    </location>
</feature>
<feature type="compositionally biased region" description="Basic and acidic residues" evidence="8">
    <location>
        <begin position="461"/>
        <end position="474"/>
    </location>
</feature>
<dbReference type="KEGG" id="ipu:108266668"/>
<keyword evidence="7" id="KW-0378">Hydrolase</keyword>
<dbReference type="PANTHER" id="PTHR48051">
    <property type="match status" value="1"/>
</dbReference>
<dbReference type="RefSeq" id="XP_047012298.1">
    <property type="nucleotide sequence ID" value="XM_047156342.2"/>
</dbReference>
<dbReference type="InterPro" id="IPR001611">
    <property type="entry name" value="Leu-rich_rpt"/>
</dbReference>
<dbReference type="GO" id="GO:0005737">
    <property type="term" value="C:cytoplasm"/>
    <property type="evidence" value="ECO:0007669"/>
    <property type="project" value="TreeGrafter"/>
</dbReference>
<dbReference type="InterPro" id="IPR003591">
    <property type="entry name" value="Leu-rich_rpt_typical-subtyp"/>
</dbReference>
<dbReference type="OrthoDB" id="660555at2759"/>
<feature type="domain" description="Disease resistance R13L4/SHOC-2-like LRR" evidence="10">
    <location>
        <begin position="230"/>
        <end position="324"/>
    </location>
</feature>
<evidence type="ECO:0000313" key="12">
    <source>
        <dbReference type="RefSeq" id="XP_047012298.1"/>
    </source>
</evidence>
<dbReference type="GO" id="GO:0004519">
    <property type="term" value="F:endonuclease activity"/>
    <property type="evidence" value="ECO:0007669"/>
    <property type="project" value="UniProtKB-KW"/>
</dbReference>
<feature type="region of interest" description="Disordered" evidence="8">
    <location>
        <begin position="353"/>
        <end position="379"/>
    </location>
</feature>
<dbReference type="SUPFAM" id="SSF52047">
    <property type="entry name" value="RNI-like"/>
    <property type="match status" value="1"/>
</dbReference>
<feature type="domain" description="Murine leukemia virus integrase C-terminal" evidence="9">
    <location>
        <begin position="382"/>
        <end position="430"/>
    </location>
</feature>
<keyword evidence="2" id="KW-0808">Transferase</keyword>
<reference evidence="11" key="1">
    <citation type="journal article" date="2016" name="Nat. Commun.">
        <title>The channel catfish genome sequence provides insights into the evolution of scale formation in teleosts.</title>
        <authorList>
            <person name="Liu Z."/>
            <person name="Liu S."/>
            <person name="Yao J."/>
            <person name="Bao L."/>
            <person name="Zhang J."/>
            <person name="Li Y."/>
            <person name="Jiang C."/>
            <person name="Sun L."/>
            <person name="Wang R."/>
            <person name="Zhang Y."/>
            <person name="Zhou T."/>
            <person name="Zeng Q."/>
            <person name="Fu Q."/>
            <person name="Gao S."/>
            <person name="Li N."/>
            <person name="Koren S."/>
            <person name="Jiang Y."/>
            <person name="Zimin A."/>
            <person name="Xu P."/>
            <person name="Phillippy A.M."/>
            <person name="Geng X."/>
            <person name="Song L."/>
            <person name="Sun F."/>
            <person name="Li C."/>
            <person name="Wang X."/>
            <person name="Chen A."/>
            <person name="Jin Y."/>
            <person name="Yuan Z."/>
            <person name="Yang Y."/>
            <person name="Tan S."/>
            <person name="Peatman E."/>
            <person name="Lu J."/>
            <person name="Qin Z."/>
            <person name="Dunham R."/>
            <person name="Li Z."/>
            <person name="Sonstegard T."/>
            <person name="Feng J."/>
            <person name="Danzmann R.G."/>
            <person name="Schroeder S."/>
            <person name="Scheffler B."/>
            <person name="Duke M.V."/>
            <person name="Ballard L."/>
            <person name="Kucuktas H."/>
            <person name="Kaltenboeck L."/>
            <person name="Liu H."/>
            <person name="Armbruster J."/>
            <person name="Xie Y."/>
            <person name="Kirby M.L."/>
            <person name="Tian Y."/>
            <person name="Flanagan M.E."/>
            <person name="Mu W."/>
            <person name="Waldbieser G.C."/>
        </authorList>
    </citation>
    <scope>NUCLEOTIDE SEQUENCE [LARGE SCALE GENOMIC DNA]</scope>
    <source>
        <strain evidence="11">SDA103</strain>
    </source>
</reference>
<evidence type="ECO:0000259" key="9">
    <source>
        <dbReference type="Pfam" id="PF18697"/>
    </source>
</evidence>
<evidence type="ECO:0000313" key="11">
    <source>
        <dbReference type="Proteomes" id="UP000221080"/>
    </source>
</evidence>
<dbReference type="InterPro" id="IPR055414">
    <property type="entry name" value="LRR_R13L4/SHOC2-like"/>
</dbReference>
<protein>
    <submittedName>
        <fullName evidence="12">Uncharacterized protein LOC108266668</fullName>
    </submittedName>
</protein>
<reference evidence="12" key="2">
    <citation type="submission" date="2025-08" db="UniProtKB">
        <authorList>
            <consortium name="RefSeq"/>
        </authorList>
    </citation>
    <scope>IDENTIFICATION</scope>
    <source>
        <tissue evidence="12">Blood</tissue>
    </source>
</reference>
<keyword evidence="3" id="KW-0548">Nucleotidyltransferase</keyword>
<gene>
    <name evidence="12" type="primary">LOC108266668</name>
</gene>
<dbReference type="Pfam" id="PF18697">
    <property type="entry name" value="MLVIN_C"/>
    <property type="match status" value="1"/>
</dbReference>
<evidence type="ECO:0000256" key="1">
    <source>
        <dbReference type="ARBA" id="ARBA00022614"/>
    </source>
</evidence>
<dbReference type="InterPro" id="IPR040643">
    <property type="entry name" value="MLVIN_C"/>
</dbReference>
<dbReference type="GO" id="GO:0016787">
    <property type="term" value="F:hydrolase activity"/>
    <property type="evidence" value="ECO:0007669"/>
    <property type="project" value="UniProtKB-KW"/>
</dbReference>
<evidence type="ECO:0000256" key="5">
    <source>
        <dbReference type="ARBA" id="ARBA00022737"/>
    </source>
</evidence>